<proteinExistence type="predicted"/>
<dbReference type="GO" id="GO:0006524">
    <property type="term" value="P:alanine catabolic process"/>
    <property type="evidence" value="ECO:0007669"/>
    <property type="project" value="TreeGrafter"/>
</dbReference>
<evidence type="ECO:0000256" key="1">
    <source>
        <dbReference type="ARBA" id="ARBA00023015"/>
    </source>
</evidence>
<dbReference type="OrthoDB" id="9802341at2"/>
<comment type="caution">
    <text evidence="6">The sequence shown here is derived from an EMBL/GenBank/DDBJ whole genome shotgun (WGS) entry which is preliminary data.</text>
</comment>
<dbReference type="InterPro" id="IPR036390">
    <property type="entry name" value="WH_DNA-bd_sf"/>
</dbReference>
<dbReference type="PRINTS" id="PR00033">
    <property type="entry name" value="HTHASNC"/>
</dbReference>
<dbReference type="InterPro" id="IPR000485">
    <property type="entry name" value="AsnC-type_HTH_dom"/>
</dbReference>
<feature type="domain" description="HTH asnC-type" evidence="5">
    <location>
        <begin position="4"/>
        <end position="65"/>
    </location>
</feature>
<dbReference type="EMBL" id="SRKY01000002">
    <property type="protein sequence ID" value="THH36795.1"/>
    <property type="molecule type" value="Genomic_DNA"/>
</dbReference>
<dbReference type="InterPro" id="IPR019888">
    <property type="entry name" value="Tscrpt_reg_AsnC-like"/>
</dbReference>
<evidence type="ECO:0000256" key="3">
    <source>
        <dbReference type="ARBA" id="ARBA00023159"/>
    </source>
</evidence>
<dbReference type="Pfam" id="PF13412">
    <property type="entry name" value="HTH_24"/>
    <property type="match status" value="1"/>
</dbReference>
<evidence type="ECO:0000256" key="2">
    <source>
        <dbReference type="ARBA" id="ARBA00023125"/>
    </source>
</evidence>
<dbReference type="SUPFAM" id="SSF54909">
    <property type="entry name" value="Dimeric alpha+beta barrel"/>
    <property type="match status" value="1"/>
</dbReference>
<dbReference type="PANTHER" id="PTHR30154:SF0">
    <property type="entry name" value="LEUCINE-RESPONSIVE REGULATORY PROTEIN"/>
    <property type="match status" value="1"/>
</dbReference>
<accession>A0A4S4NDH2</accession>
<dbReference type="Proteomes" id="UP000306602">
    <property type="component" value="Unassembled WGS sequence"/>
</dbReference>
<dbReference type="Gene3D" id="3.30.70.920">
    <property type="match status" value="1"/>
</dbReference>
<dbReference type="Gene3D" id="1.10.10.10">
    <property type="entry name" value="Winged helix-like DNA-binding domain superfamily/Winged helix DNA-binding domain"/>
    <property type="match status" value="1"/>
</dbReference>
<dbReference type="InterPro" id="IPR011008">
    <property type="entry name" value="Dimeric_a/b-barrel"/>
</dbReference>
<dbReference type="InterPro" id="IPR019887">
    <property type="entry name" value="Tscrpt_reg_AsnC/Lrp_C"/>
</dbReference>
<dbReference type="PANTHER" id="PTHR30154">
    <property type="entry name" value="LEUCINE-RESPONSIVE REGULATORY PROTEIN"/>
    <property type="match status" value="1"/>
</dbReference>
<dbReference type="GO" id="GO:0006355">
    <property type="term" value="P:regulation of DNA-templated transcription"/>
    <property type="evidence" value="ECO:0007669"/>
    <property type="project" value="UniProtKB-ARBA"/>
</dbReference>
<keyword evidence="2" id="KW-0238">DNA-binding</keyword>
<keyword evidence="1" id="KW-0805">Transcription regulation</keyword>
<dbReference type="SUPFAM" id="SSF46785">
    <property type="entry name" value="Winged helix' DNA-binding domain"/>
    <property type="match status" value="1"/>
</dbReference>
<dbReference type="AlphaFoldDB" id="A0A4S4NDH2"/>
<reference evidence="6 7" key="1">
    <citation type="submission" date="2019-04" db="EMBL/GenBank/DDBJ databases">
        <title>Shimia ponticola sp. nov., isolated from seawater.</title>
        <authorList>
            <person name="Kim Y.-O."/>
            <person name="Yoon J.-H."/>
        </authorList>
    </citation>
    <scope>NUCLEOTIDE SEQUENCE [LARGE SCALE GENOMIC DNA]</scope>
    <source>
        <strain evidence="6 7">MYP11</strain>
    </source>
</reference>
<dbReference type="GO" id="GO:0043565">
    <property type="term" value="F:sequence-specific DNA binding"/>
    <property type="evidence" value="ECO:0007669"/>
    <property type="project" value="InterPro"/>
</dbReference>
<dbReference type="InterPro" id="IPR036388">
    <property type="entry name" value="WH-like_DNA-bd_sf"/>
</dbReference>
<keyword evidence="7" id="KW-1185">Reference proteome</keyword>
<dbReference type="InterPro" id="IPR011991">
    <property type="entry name" value="ArsR-like_HTH"/>
</dbReference>
<evidence type="ECO:0000313" key="7">
    <source>
        <dbReference type="Proteomes" id="UP000306602"/>
    </source>
</evidence>
<dbReference type="Pfam" id="PF01037">
    <property type="entry name" value="AsnC_trans_reg"/>
    <property type="match status" value="1"/>
</dbReference>
<sequence length="150" mass="16582">MAELDEKSREILRILTAHGRISNIELAERVSLSASACLRRVQEMERQGIIEGYRARLGRDKLGIGFAAYLGVGLSQHNKAAQTAFEQAMASVEEVVECHNITGNIEYLLRVECADLKAYKTFHTDVLGSLPMVASITTYVILGSPKDERS</sequence>
<gene>
    <name evidence="6" type="ORF">E4Z66_07565</name>
</gene>
<dbReference type="CDD" id="cd00090">
    <property type="entry name" value="HTH_ARSR"/>
    <property type="match status" value="1"/>
</dbReference>
<keyword evidence="3" id="KW-0010">Activator</keyword>
<dbReference type="PROSITE" id="PS50956">
    <property type="entry name" value="HTH_ASNC_2"/>
    <property type="match status" value="1"/>
</dbReference>
<dbReference type="RefSeq" id="WP_136462394.1">
    <property type="nucleotide sequence ID" value="NZ_SRKY01000002.1"/>
</dbReference>
<keyword evidence="4" id="KW-0804">Transcription</keyword>
<protein>
    <submittedName>
        <fullName evidence="6">Lrp/AsnC family transcriptional regulator</fullName>
    </submittedName>
</protein>
<evidence type="ECO:0000256" key="4">
    <source>
        <dbReference type="ARBA" id="ARBA00023163"/>
    </source>
</evidence>
<name>A0A4S4NDH2_9RHOB</name>
<organism evidence="6 7">
    <name type="scientific">Aliishimia ponticola</name>
    <dbReference type="NCBI Taxonomy" id="2499833"/>
    <lineage>
        <taxon>Bacteria</taxon>
        <taxon>Pseudomonadati</taxon>
        <taxon>Pseudomonadota</taxon>
        <taxon>Alphaproteobacteria</taxon>
        <taxon>Rhodobacterales</taxon>
        <taxon>Paracoccaceae</taxon>
        <taxon>Aliishimia</taxon>
    </lineage>
</organism>
<evidence type="ECO:0000259" key="5">
    <source>
        <dbReference type="PROSITE" id="PS50956"/>
    </source>
</evidence>
<evidence type="ECO:0000313" key="6">
    <source>
        <dbReference type="EMBL" id="THH36795.1"/>
    </source>
</evidence>
<dbReference type="GO" id="GO:0005829">
    <property type="term" value="C:cytosol"/>
    <property type="evidence" value="ECO:0007669"/>
    <property type="project" value="TreeGrafter"/>
</dbReference>
<dbReference type="SMART" id="SM00344">
    <property type="entry name" value="HTH_ASNC"/>
    <property type="match status" value="1"/>
</dbReference>
<dbReference type="GO" id="GO:0043201">
    <property type="term" value="P:response to L-leucine"/>
    <property type="evidence" value="ECO:0007669"/>
    <property type="project" value="TreeGrafter"/>
</dbReference>